<dbReference type="InterPro" id="IPR036058">
    <property type="entry name" value="Kazal_dom_sf"/>
</dbReference>
<dbReference type="SUPFAM" id="SSF100895">
    <property type="entry name" value="Kazal-type serine protease inhibitors"/>
    <property type="match status" value="1"/>
</dbReference>
<reference evidence="2" key="1">
    <citation type="submission" date="2015-12" db="EMBL/GenBank/DDBJ databases">
        <title>De novo transcriptome assembly of four potential Pierce s Disease insect vectors from Arizona vineyards.</title>
        <authorList>
            <person name="Tassone E.E."/>
        </authorList>
    </citation>
    <scope>NUCLEOTIDE SEQUENCE</scope>
</reference>
<dbReference type="PROSITE" id="PS51465">
    <property type="entry name" value="KAZAL_2"/>
    <property type="match status" value="1"/>
</dbReference>
<evidence type="ECO:0000259" key="1">
    <source>
        <dbReference type="PROSITE" id="PS51465"/>
    </source>
</evidence>
<dbReference type="AlphaFoldDB" id="A0A1B6E2E3"/>
<dbReference type="EMBL" id="GEDC01005202">
    <property type="protein sequence ID" value="JAS32096.1"/>
    <property type="molecule type" value="Transcribed_RNA"/>
</dbReference>
<protein>
    <recommendedName>
        <fullName evidence="1">Kazal-like domain-containing protein</fullName>
    </recommendedName>
</protein>
<dbReference type="InterPro" id="IPR002350">
    <property type="entry name" value="Kazal_dom"/>
</dbReference>
<sequence length="102" mass="11283">CSCHICDFTNMRFATVIVVLGVLVFSSRGNPDSAVKTPCPYEFCPRIYSPVCAFSPCDGLKTFGNECSLNNENYCTNRIEGSRFTRLFDGPCSQIFPFCPAS</sequence>
<accession>A0A1B6E2E3</accession>
<organism evidence="2">
    <name type="scientific">Clastoptera arizonana</name>
    <name type="common">Arizona spittle bug</name>
    <dbReference type="NCBI Taxonomy" id="38151"/>
    <lineage>
        <taxon>Eukaryota</taxon>
        <taxon>Metazoa</taxon>
        <taxon>Ecdysozoa</taxon>
        <taxon>Arthropoda</taxon>
        <taxon>Hexapoda</taxon>
        <taxon>Insecta</taxon>
        <taxon>Pterygota</taxon>
        <taxon>Neoptera</taxon>
        <taxon>Paraneoptera</taxon>
        <taxon>Hemiptera</taxon>
        <taxon>Auchenorrhyncha</taxon>
        <taxon>Cercopoidea</taxon>
        <taxon>Clastopteridae</taxon>
        <taxon>Clastoptera</taxon>
    </lineage>
</organism>
<gene>
    <name evidence="2" type="ORF">g.5329</name>
</gene>
<feature type="non-terminal residue" evidence="2">
    <location>
        <position position="1"/>
    </location>
</feature>
<dbReference type="Gene3D" id="3.30.60.30">
    <property type="match status" value="1"/>
</dbReference>
<proteinExistence type="predicted"/>
<evidence type="ECO:0000313" key="2">
    <source>
        <dbReference type="EMBL" id="JAS32096.1"/>
    </source>
</evidence>
<name>A0A1B6E2E3_9HEMI</name>
<feature type="domain" description="Kazal-like" evidence="1">
    <location>
        <begin position="33"/>
        <end position="94"/>
    </location>
</feature>